<dbReference type="RefSeq" id="WP_274585599.1">
    <property type="nucleotide sequence ID" value="NZ_CP145811.1"/>
</dbReference>
<dbReference type="AlphaFoldDB" id="A0A9X4IET0"/>
<sequence>MKNTLTIDGYTAVIAYDPEINLFRGEFTGLNGGADFYADSIGSLHKEAAASLQVYLDVCREQGIEPRKQYSGRFNLRIRPEIHAAAAAAAQAQRISLNEWIGRAIAQAAETGRTA</sequence>
<evidence type="ECO:0000313" key="3">
    <source>
        <dbReference type="Proteomes" id="UP001149607"/>
    </source>
</evidence>
<dbReference type="InterPro" id="IPR008651">
    <property type="entry name" value="Uncharacterised_HicB"/>
</dbReference>
<keyword evidence="3" id="KW-1185">Reference proteome</keyword>
<evidence type="ECO:0000313" key="1">
    <source>
        <dbReference type="EMBL" id="MDD9328527.1"/>
    </source>
</evidence>
<reference evidence="1" key="1">
    <citation type="submission" date="2022-10" db="EMBL/GenBank/DDBJ databases">
        <authorList>
            <person name="Boutroux M."/>
        </authorList>
    </citation>
    <scope>NUCLEOTIDE SEQUENCE</scope>
    <source>
        <strain evidence="1">51.81</strain>
    </source>
</reference>
<accession>A0A9X4IET0</accession>
<protein>
    <submittedName>
        <fullName evidence="1">Type II toxin-antitoxin system HicB family antitoxin</fullName>
    </submittedName>
</protein>
<reference evidence="2" key="2">
    <citation type="submission" date="2024-02" db="EMBL/GenBank/DDBJ databases">
        <title>Neisseria leonii sp. nov.</title>
        <authorList>
            <person name="Boutroux M."/>
            <person name="Favre-Rochex S."/>
            <person name="Gorgette O."/>
            <person name="Touak G."/>
            <person name="Muhle E."/>
            <person name="Chesneau O."/>
            <person name="Clermont D."/>
            <person name="Rahi P."/>
        </authorList>
    </citation>
    <scope>NUCLEOTIDE SEQUENCE</scope>
    <source>
        <strain evidence="2">51.81</strain>
    </source>
</reference>
<name>A0A9X4IET0_9NEIS</name>
<dbReference type="Pfam" id="PF05534">
    <property type="entry name" value="HicB"/>
    <property type="match status" value="1"/>
</dbReference>
<dbReference type="GO" id="GO:0006355">
    <property type="term" value="P:regulation of DNA-templated transcription"/>
    <property type="evidence" value="ECO:0007669"/>
    <property type="project" value="InterPro"/>
</dbReference>
<dbReference type="InterPro" id="IPR010985">
    <property type="entry name" value="Ribbon_hlx_hlx"/>
</dbReference>
<dbReference type="SUPFAM" id="SSF143100">
    <property type="entry name" value="TTHA1013/TTHA0281-like"/>
    <property type="match status" value="1"/>
</dbReference>
<dbReference type="SUPFAM" id="SSF47598">
    <property type="entry name" value="Ribbon-helix-helix"/>
    <property type="match status" value="1"/>
</dbReference>
<evidence type="ECO:0000313" key="2">
    <source>
        <dbReference type="EMBL" id="WWY04015.1"/>
    </source>
</evidence>
<organism evidence="1">
    <name type="scientific">Neisseria leonii</name>
    <dbReference type="NCBI Taxonomy" id="2995413"/>
    <lineage>
        <taxon>Bacteria</taxon>
        <taxon>Pseudomonadati</taxon>
        <taxon>Pseudomonadota</taxon>
        <taxon>Betaproteobacteria</taxon>
        <taxon>Neisseriales</taxon>
        <taxon>Neisseriaceae</taxon>
        <taxon>Neisseria</taxon>
    </lineage>
</organism>
<dbReference type="InterPro" id="IPR035069">
    <property type="entry name" value="TTHA1013/TTHA0281-like"/>
</dbReference>
<dbReference type="EMBL" id="JAPQFL010000007">
    <property type="protein sequence ID" value="MDD9328527.1"/>
    <property type="molecule type" value="Genomic_DNA"/>
</dbReference>
<gene>
    <name evidence="1" type="ORF">ORY91_001957</name>
    <name evidence="2" type="ORF">V9W64_04660</name>
</gene>
<dbReference type="EMBL" id="CP146598">
    <property type="protein sequence ID" value="WWY04015.1"/>
    <property type="molecule type" value="Genomic_DNA"/>
</dbReference>
<dbReference type="Proteomes" id="UP001149607">
    <property type="component" value="Chromosome"/>
</dbReference>
<proteinExistence type="predicted"/>